<reference evidence="2 3" key="1">
    <citation type="submission" date="2019-05" db="EMBL/GenBank/DDBJ databases">
        <title>Another draft genome of Portunus trituberculatus and its Hox gene families provides insights of decapod evolution.</title>
        <authorList>
            <person name="Jeong J.-H."/>
            <person name="Song I."/>
            <person name="Kim S."/>
            <person name="Choi T."/>
            <person name="Kim D."/>
            <person name="Ryu S."/>
            <person name="Kim W."/>
        </authorList>
    </citation>
    <scope>NUCLEOTIDE SEQUENCE [LARGE SCALE GENOMIC DNA]</scope>
    <source>
        <tissue evidence="2">Muscle</tissue>
    </source>
</reference>
<accession>A0A5B7GZN2</accession>
<sequence>MIIERYRIDSDENGECWSTAAPIHSLNNGEELLGWKRPPLKAANIFMLLLFPSSSPRILLSFPVSLPPSVPPSPLSPSLPPSQLDLNFPPNEQPLKSGRGSKVAALSGPVVQAAANNTAPGICIGRMCGAAGLLCPRRGYGEAGGPPRRGQSYK</sequence>
<evidence type="ECO:0000313" key="2">
    <source>
        <dbReference type="EMBL" id="MPC63069.1"/>
    </source>
</evidence>
<feature type="compositionally biased region" description="Pro residues" evidence="1">
    <location>
        <begin position="68"/>
        <end position="80"/>
    </location>
</feature>
<gene>
    <name evidence="2" type="ORF">E2C01_057160</name>
</gene>
<organism evidence="2 3">
    <name type="scientific">Portunus trituberculatus</name>
    <name type="common">Swimming crab</name>
    <name type="synonym">Neptunus trituberculatus</name>
    <dbReference type="NCBI Taxonomy" id="210409"/>
    <lineage>
        <taxon>Eukaryota</taxon>
        <taxon>Metazoa</taxon>
        <taxon>Ecdysozoa</taxon>
        <taxon>Arthropoda</taxon>
        <taxon>Crustacea</taxon>
        <taxon>Multicrustacea</taxon>
        <taxon>Malacostraca</taxon>
        <taxon>Eumalacostraca</taxon>
        <taxon>Eucarida</taxon>
        <taxon>Decapoda</taxon>
        <taxon>Pleocyemata</taxon>
        <taxon>Brachyura</taxon>
        <taxon>Eubrachyura</taxon>
        <taxon>Portunoidea</taxon>
        <taxon>Portunidae</taxon>
        <taxon>Portuninae</taxon>
        <taxon>Portunus</taxon>
    </lineage>
</organism>
<name>A0A5B7GZN2_PORTR</name>
<evidence type="ECO:0000256" key="1">
    <source>
        <dbReference type="SAM" id="MobiDB-lite"/>
    </source>
</evidence>
<evidence type="ECO:0000313" key="3">
    <source>
        <dbReference type="Proteomes" id="UP000324222"/>
    </source>
</evidence>
<feature type="region of interest" description="Disordered" evidence="1">
    <location>
        <begin position="68"/>
        <end position="100"/>
    </location>
</feature>
<dbReference type="Proteomes" id="UP000324222">
    <property type="component" value="Unassembled WGS sequence"/>
</dbReference>
<proteinExistence type="predicted"/>
<comment type="caution">
    <text evidence="2">The sequence shown here is derived from an EMBL/GenBank/DDBJ whole genome shotgun (WGS) entry which is preliminary data.</text>
</comment>
<dbReference type="AlphaFoldDB" id="A0A5B7GZN2"/>
<keyword evidence="3" id="KW-1185">Reference proteome</keyword>
<protein>
    <submittedName>
        <fullName evidence="2">Uncharacterized protein</fullName>
    </submittedName>
</protein>
<dbReference type="EMBL" id="VSRR010020379">
    <property type="protein sequence ID" value="MPC63069.1"/>
    <property type="molecule type" value="Genomic_DNA"/>
</dbReference>